<dbReference type="SMART" id="SM00448">
    <property type="entry name" value="REC"/>
    <property type="match status" value="1"/>
</dbReference>
<feature type="domain" description="Response regulatory" evidence="2">
    <location>
        <begin position="9"/>
        <end position="137"/>
    </location>
</feature>
<dbReference type="AlphaFoldDB" id="A0A1Z4GJH5"/>
<gene>
    <name evidence="3" type="ORF">NIES21_34980</name>
</gene>
<protein>
    <submittedName>
        <fullName evidence="3">Two-component response regulator</fullName>
    </submittedName>
</protein>
<dbReference type="Gene3D" id="3.40.50.2300">
    <property type="match status" value="1"/>
</dbReference>
<dbReference type="Pfam" id="PF00072">
    <property type="entry name" value="Response_reg"/>
    <property type="match status" value="1"/>
</dbReference>
<accession>A0A1Z4GJH5</accession>
<evidence type="ECO:0000313" key="4">
    <source>
        <dbReference type="Proteomes" id="UP000218287"/>
    </source>
</evidence>
<dbReference type="InterPro" id="IPR052893">
    <property type="entry name" value="TCS_response_regulator"/>
</dbReference>
<dbReference type="OrthoDB" id="9793918at2"/>
<dbReference type="Proteomes" id="UP000218287">
    <property type="component" value="Chromosome"/>
</dbReference>
<dbReference type="GO" id="GO:0000160">
    <property type="term" value="P:phosphorelay signal transduction system"/>
    <property type="evidence" value="ECO:0007669"/>
    <property type="project" value="InterPro"/>
</dbReference>
<keyword evidence="1" id="KW-0597">Phosphoprotein</keyword>
<evidence type="ECO:0000259" key="2">
    <source>
        <dbReference type="PROSITE" id="PS50110"/>
    </source>
</evidence>
<keyword evidence="4" id="KW-1185">Reference proteome</keyword>
<dbReference type="PROSITE" id="PS50110">
    <property type="entry name" value="RESPONSE_REGULATORY"/>
    <property type="match status" value="1"/>
</dbReference>
<sequence length="152" mass="17113">MNTLSIGETILLVEDNPHDILLVQRAFRKAGITNPLQVVNNGDAAVLYLAGEAAYSDRQLYPLPALIMLDLKLPRRSGAEVLMWLRQQPVLKRLPVVVLTASQEYTDVNRLYDLGANAYMVKPVAFDDLVEIVRIINQHWMVFNQKPELGTS</sequence>
<feature type="modified residue" description="4-aspartylphosphate" evidence="1">
    <location>
        <position position="70"/>
    </location>
</feature>
<name>A0A1Z4GJH5_9CYAN</name>
<dbReference type="CDD" id="cd17557">
    <property type="entry name" value="REC_Rcp-like"/>
    <property type="match status" value="1"/>
</dbReference>
<dbReference type="InterPro" id="IPR011006">
    <property type="entry name" value="CheY-like_superfamily"/>
</dbReference>
<dbReference type="PANTHER" id="PTHR44520:SF1">
    <property type="entry name" value="TWO-COMPONENT SYSTEM REGULATORY PROTEIN"/>
    <property type="match status" value="1"/>
</dbReference>
<evidence type="ECO:0000256" key="1">
    <source>
        <dbReference type="PROSITE-ProRule" id="PRU00169"/>
    </source>
</evidence>
<evidence type="ECO:0000313" key="3">
    <source>
        <dbReference type="EMBL" id="BAY17657.1"/>
    </source>
</evidence>
<dbReference type="InterPro" id="IPR001789">
    <property type="entry name" value="Sig_transdc_resp-reg_receiver"/>
</dbReference>
<reference evidence="3 4" key="1">
    <citation type="submission" date="2017-06" db="EMBL/GenBank/DDBJ databases">
        <title>Genome sequencing of cyanobaciteial culture collection at National Institute for Environmental Studies (NIES).</title>
        <authorList>
            <person name="Hirose Y."/>
            <person name="Shimura Y."/>
            <person name="Fujisawa T."/>
            <person name="Nakamura Y."/>
            <person name="Kawachi M."/>
        </authorList>
    </citation>
    <scope>NUCLEOTIDE SEQUENCE [LARGE SCALE GENOMIC DNA]</scope>
    <source>
        <strain evidence="3 4">NIES-21</strain>
    </source>
</reference>
<dbReference type="SUPFAM" id="SSF52172">
    <property type="entry name" value="CheY-like"/>
    <property type="match status" value="1"/>
</dbReference>
<proteinExistence type="predicted"/>
<dbReference type="EMBL" id="AP018174">
    <property type="protein sequence ID" value="BAY17657.1"/>
    <property type="molecule type" value="Genomic_DNA"/>
</dbReference>
<organism evidence="3 4">
    <name type="scientific">Anabaenopsis circularis NIES-21</name>
    <dbReference type="NCBI Taxonomy" id="1085406"/>
    <lineage>
        <taxon>Bacteria</taxon>
        <taxon>Bacillati</taxon>
        <taxon>Cyanobacteriota</taxon>
        <taxon>Cyanophyceae</taxon>
        <taxon>Nostocales</taxon>
        <taxon>Nodulariaceae</taxon>
        <taxon>Anabaenopsis</taxon>
    </lineage>
</organism>
<dbReference type="PANTHER" id="PTHR44520">
    <property type="entry name" value="RESPONSE REGULATOR RCP1-RELATED"/>
    <property type="match status" value="1"/>
</dbReference>